<dbReference type="PANTHER" id="PTHR13799:SF14">
    <property type="entry name" value="GTP CYCLOHYDROLASE 1 TYPE 2 HOMOLOG"/>
    <property type="match status" value="1"/>
</dbReference>
<dbReference type="Pfam" id="PF01784">
    <property type="entry name" value="DUF34_NIF3"/>
    <property type="match status" value="1"/>
</dbReference>
<dbReference type="GO" id="GO:0046872">
    <property type="term" value="F:metal ion binding"/>
    <property type="evidence" value="ECO:0007669"/>
    <property type="project" value="UniProtKB-UniRule"/>
</dbReference>
<dbReference type="InterPro" id="IPR036069">
    <property type="entry name" value="DUF34/NIF3_sf"/>
</dbReference>
<dbReference type="NCBIfam" id="TIGR00486">
    <property type="entry name" value="YbgI_SA1388"/>
    <property type="match status" value="1"/>
</dbReference>
<dbReference type="PANTHER" id="PTHR13799">
    <property type="entry name" value="NGG1 INTERACTING FACTOR 3"/>
    <property type="match status" value="1"/>
</dbReference>
<protein>
    <recommendedName>
        <fullName evidence="3 5">GTP cyclohydrolase 1 type 2 homolog</fullName>
    </recommendedName>
</protein>
<dbReference type="RefSeq" id="WP_044216902.1">
    <property type="nucleotide sequence ID" value="NZ_JBKAGJ010000001.1"/>
</dbReference>
<dbReference type="FunFam" id="3.40.1390.30:FF:000001">
    <property type="entry name" value="GTP cyclohydrolase 1 type 2"/>
    <property type="match status" value="1"/>
</dbReference>
<evidence type="ECO:0000256" key="3">
    <source>
        <dbReference type="ARBA" id="ARBA00022112"/>
    </source>
</evidence>
<dbReference type="OrthoDB" id="9792792at2"/>
<keyword evidence="4 5" id="KW-0479">Metal-binding</keyword>
<comment type="subunit">
    <text evidence="2">Homohexamer.</text>
</comment>
<evidence type="ECO:0000313" key="7">
    <source>
        <dbReference type="EMBL" id="KGE89088.1"/>
    </source>
</evidence>
<evidence type="ECO:0000256" key="6">
    <source>
        <dbReference type="PIRSR" id="PIRSR602678-1"/>
    </source>
</evidence>
<feature type="binding site" evidence="6">
    <location>
        <position position="313"/>
    </location>
    <ligand>
        <name>a divalent metal cation</name>
        <dbReference type="ChEBI" id="CHEBI:60240"/>
        <label>1</label>
    </ligand>
</feature>
<evidence type="ECO:0000313" key="8">
    <source>
        <dbReference type="Proteomes" id="UP000029736"/>
    </source>
</evidence>
<dbReference type="GO" id="GO:0005737">
    <property type="term" value="C:cytoplasm"/>
    <property type="evidence" value="ECO:0007669"/>
    <property type="project" value="TreeGrafter"/>
</dbReference>
<dbReference type="Proteomes" id="UP000029736">
    <property type="component" value="Unassembled WGS sequence"/>
</dbReference>
<dbReference type="PIRSF" id="PIRSF037489">
    <property type="entry name" value="UCP037489_NIF3_YqfO"/>
    <property type="match status" value="1"/>
</dbReference>
<evidence type="ECO:0000256" key="1">
    <source>
        <dbReference type="ARBA" id="ARBA00006964"/>
    </source>
</evidence>
<dbReference type="AlphaFoldDB" id="A0A098SBP8"/>
<feature type="binding site" evidence="6">
    <location>
        <position position="65"/>
    </location>
    <ligand>
        <name>a divalent metal cation</name>
        <dbReference type="ChEBI" id="CHEBI:60240"/>
        <label>1</label>
    </ligand>
</feature>
<comment type="caution">
    <text evidence="7">The sequence shown here is derived from an EMBL/GenBank/DDBJ whole genome shotgun (WGS) entry which is preliminary data.</text>
</comment>
<reference evidence="7 8" key="1">
    <citation type="journal article" date="2014" name="Int. J. Syst. Evol. Microbiol.">
        <title>Phaeodactylibacter xiamenensis gen. nov., sp. nov., a member of the family Saprospiraceae isolated from the marine alga Phaeodactylum tricornutum.</title>
        <authorList>
            <person name="Chen Z.Jr."/>
            <person name="Lei X."/>
            <person name="Lai Q."/>
            <person name="Li Y."/>
            <person name="Zhang B."/>
            <person name="Zhang J."/>
            <person name="Zhang H."/>
            <person name="Yang L."/>
            <person name="Zheng W."/>
            <person name="Tian Y."/>
            <person name="Yu Z."/>
            <person name="Xu H.Jr."/>
            <person name="Zheng T."/>
        </authorList>
    </citation>
    <scope>NUCLEOTIDE SEQUENCE [LARGE SCALE GENOMIC DNA]</scope>
    <source>
        <strain evidence="7 8">KD52</strain>
    </source>
</reference>
<dbReference type="EMBL" id="JPOS01000012">
    <property type="protein sequence ID" value="KGE89088.1"/>
    <property type="molecule type" value="Genomic_DNA"/>
</dbReference>
<evidence type="ECO:0000256" key="2">
    <source>
        <dbReference type="ARBA" id="ARBA00011643"/>
    </source>
</evidence>
<dbReference type="InterPro" id="IPR002678">
    <property type="entry name" value="DUF34/NIF3"/>
</dbReference>
<feature type="binding site" evidence="6">
    <location>
        <position position="64"/>
    </location>
    <ligand>
        <name>a divalent metal cation</name>
        <dbReference type="ChEBI" id="CHEBI:60240"/>
        <label>2</label>
    </ligand>
</feature>
<feature type="binding site" evidence="6">
    <location>
        <position position="317"/>
    </location>
    <ligand>
        <name>a divalent metal cation</name>
        <dbReference type="ChEBI" id="CHEBI:60240"/>
        <label>1</label>
    </ligand>
</feature>
<accession>A0A098SBP8</accession>
<dbReference type="SUPFAM" id="SSF102705">
    <property type="entry name" value="NIF3 (NGG1p interacting factor 3)-like"/>
    <property type="match status" value="1"/>
</dbReference>
<dbReference type="STRING" id="1524460.IX84_04750"/>
<gene>
    <name evidence="7" type="ORF">IX84_04750</name>
</gene>
<sequence>MQIRDVIQYLEQIAPSSYQAGYDNAGLITGDQGAEVKGVLCCLDSTEAIVEEAIEKGCNLIVAHHPIVFKGLKSLTGRNYVERVVIQAIKHDIAIYAIHTNLDSVYYQGVNTRIAEKLQLENTRILAPAAVMKKLSIYVPPAYSDVVRKALFAAGAGTLNHEKGLSYASLGVGTQDGQTGAEVKLEVFFASGQQPAVLRALRDSVPEAQLPYELSSIENKSALVGSGMVGQLVKPMKEEAFLKHLKKAMDVNVIRHTALLGKPVNTVAVCGGAGGFLLGAAKGQGADIFITADYKYHEFFDADGQIIIADIGHFESEQFTIQLLQEIISQKFSNFAAYCTEVTTNPVHYL</sequence>
<evidence type="ECO:0000256" key="4">
    <source>
        <dbReference type="ARBA" id="ARBA00022723"/>
    </source>
</evidence>
<keyword evidence="8" id="KW-1185">Reference proteome</keyword>
<dbReference type="Gene3D" id="3.40.1390.30">
    <property type="entry name" value="NIF3 (NGG1p interacting factor 3)-like"/>
    <property type="match status" value="2"/>
</dbReference>
<organism evidence="7 8">
    <name type="scientific">Phaeodactylibacter xiamenensis</name>
    <dbReference type="NCBI Taxonomy" id="1524460"/>
    <lineage>
        <taxon>Bacteria</taxon>
        <taxon>Pseudomonadati</taxon>
        <taxon>Bacteroidota</taxon>
        <taxon>Saprospiria</taxon>
        <taxon>Saprospirales</taxon>
        <taxon>Haliscomenobacteraceae</taxon>
        <taxon>Phaeodactylibacter</taxon>
    </lineage>
</organism>
<dbReference type="InterPro" id="IPR017221">
    <property type="entry name" value="DUF34/NIF3_bac"/>
</dbReference>
<feature type="binding site" evidence="6">
    <location>
        <position position="103"/>
    </location>
    <ligand>
        <name>a divalent metal cation</name>
        <dbReference type="ChEBI" id="CHEBI:60240"/>
        <label>1</label>
    </ligand>
</feature>
<proteinExistence type="inferred from homology"/>
<comment type="similarity">
    <text evidence="1 5">Belongs to the GTP cyclohydrolase I type 2/NIF3 family.</text>
</comment>
<evidence type="ECO:0000256" key="5">
    <source>
        <dbReference type="PIRNR" id="PIRNR037489"/>
    </source>
</evidence>
<name>A0A098SBP8_9BACT</name>